<dbReference type="PANTHER" id="PTHR30005">
    <property type="entry name" value="EXOPOLYPHOSPHATASE"/>
    <property type="match status" value="1"/>
</dbReference>
<name>A0A1T4M321_9HYPH</name>
<dbReference type="InterPro" id="IPR050273">
    <property type="entry name" value="GppA/Ppx_hydrolase"/>
</dbReference>
<dbReference type="Pfam" id="PF02541">
    <property type="entry name" value="Ppx-GppA"/>
    <property type="match status" value="1"/>
</dbReference>
<evidence type="ECO:0000313" key="3">
    <source>
        <dbReference type="Proteomes" id="UP000190092"/>
    </source>
</evidence>
<dbReference type="Gene3D" id="3.30.420.40">
    <property type="match status" value="1"/>
</dbReference>
<dbReference type="SUPFAM" id="SSF53067">
    <property type="entry name" value="Actin-like ATPase domain"/>
    <property type="match status" value="2"/>
</dbReference>
<dbReference type="Gene3D" id="3.30.420.150">
    <property type="entry name" value="Exopolyphosphatase. Domain 2"/>
    <property type="match status" value="1"/>
</dbReference>
<reference evidence="3" key="1">
    <citation type="submission" date="2017-02" db="EMBL/GenBank/DDBJ databases">
        <authorList>
            <person name="Varghese N."/>
            <person name="Submissions S."/>
        </authorList>
    </citation>
    <scope>NUCLEOTIDE SEQUENCE [LARGE SCALE GENOMIC DNA]</scope>
    <source>
        <strain evidence="3">ATCC 27094</strain>
    </source>
</reference>
<protein>
    <submittedName>
        <fullName evidence="2">Exopolyphosphatase / guanosine-5'-triphosphate,3'-diphosphate pyrophosphatase</fullName>
    </submittedName>
</protein>
<evidence type="ECO:0000313" key="2">
    <source>
        <dbReference type="EMBL" id="SJZ61342.1"/>
    </source>
</evidence>
<organism evidence="2 3">
    <name type="scientific">Enhydrobacter aerosaccus</name>
    <dbReference type="NCBI Taxonomy" id="225324"/>
    <lineage>
        <taxon>Bacteria</taxon>
        <taxon>Pseudomonadati</taxon>
        <taxon>Pseudomonadota</taxon>
        <taxon>Alphaproteobacteria</taxon>
        <taxon>Hyphomicrobiales</taxon>
        <taxon>Enhydrobacter</taxon>
    </lineage>
</organism>
<gene>
    <name evidence="2" type="ORF">SAMN02745126_01859</name>
</gene>
<accession>A0A1T4M321</accession>
<sequence length="355" mass="38666">MAQDSMPKGGWHSGRFAHTFAAIDLGTNNCRLLVARASISGFEVLDAYSRPVRLGEGVALNGALCGDAIERTLEALGVCATKIERHRVTRARHIATEACRRACNGQDFLALVRQRTGLDFELIPPREEARLALSSCESLLDPDIPYGLLVDIGGGSTEVCWVRVLPRKPGCEATTAELIDMTSVPWGVVTLTEACARGQSRNEPLGHGRYMDMVERIGETLRPFCARHNIGRAIARGDVQMVGASGTVTTFSAHHLGLKRYHRGTVDGSRLSRESILAICKQLAGLSVADLRMFPCIGDDRADLALAGGAILEAVCRQWPAPVIRVADRGLREGVLMDLMRQADREADFLCRTRH</sequence>
<dbReference type="GO" id="GO:0016462">
    <property type="term" value="F:pyrophosphatase activity"/>
    <property type="evidence" value="ECO:0007669"/>
    <property type="project" value="TreeGrafter"/>
</dbReference>
<dbReference type="AlphaFoldDB" id="A0A1T4M321"/>
<feature type="domain" description="Ppx/GppA phosphatase N-terminal" evidence="1">
    <location>
        <begin position="36"/>
        <end position="341"/>
    </location>
</feature>
<keyword evidence="3" id="KW-1185">Reference proteome</keyword>
<dbReference type="PANTHER" id="PTHR30005:SF0">
    <property type="entry name" value="RETROGRADE REGULATION PROTEIN 2"/>
    <property type="match status" value="1"/>
</dbReference>
<dbReference type="InterPro" id="IPR003695">
    <property type="entry name" value="Ppx_GppA_N"/>
</dbReference>
<evidence type="ECO:0000259" key="1">
    <source>
        <dbReference type="Pfam" id="PF02541"/>
    </source>
</evidence>
<dbReference type="STRING" id="225324.SAMN02745126_01859"/>
<proteinExistence type="predicted"/>
<dbReference type="CDD" id="cd24054">
    <property type="entry name" value="ASKHA_NBD_AaPPX-GppA_MtPPX2-like"/>
    <property type="match status" value="1"/>
</dbReference>
<dbReference type="RefSeq" id="WP_231714753.1">
    <property type="nucleotide sequence ID" value="NZ_FUWJ01000001.1"/>
</dbReference>
<dbReference type="Proteomes" id="UP000190092">
    <property type="component" value="Unassembled WGS sequence"/>
</dbReference>
<dbReference type="InterPro" id="IPR043129">
    <property type="entry name" value="ATPase_NBD"/>
</dbReference>
<dbReference type="EMBL" id="FUWJ01000001">
    <property type="protein sequence ID" value="SJZ61342.1"/>
    <property type="molecule type" value="Genomic_DNA"/>
</dbReference>